<keyword evidence="9" id="KW-1185">Reference proteome</keyword>
<dbReference type="SMART" id="SM01183">
    <property type="entry name" value="EF1G"/>
    <property type="match status" value="1"/>
</dbReference>
<evidence type="ECO:0000256" key="4">
    <source>
        <dbReference type="SAM" id="MobiDB-lite"/>
    </source>
</evidence>
<dbReference type="Pfam" id="PF02798">
    <property type="entry name" value="GST_N"/>
    <property type="match status" value="1"/>
</dbReference>
<dbReference type="FunFam" id="3.40.30.10:FF:000142">
    <property type="entry name" value="Elongation factor 1 gamma"/>
    <property type="match status" value="1"/>
</dbReference>
<dbReference type="SUPFAM" id="SSF89942">
    <property type="entry name" value="eEF1-gamma domain"/>
    <property type="match status" value="1"/>
</dbReference>
<dbReference type="PANTHER" id="PTHR43986">
    <property type="entry name" value="ELONGATION FACTOR 1-GAMMA"/>
    <property type="match status" value="1"/>
</dbReference>
<feature type="compositionally biased region" description="Basic and acidic residues" evidence="4">
    <location>
        <begin position="218"/>
        <end position="230"/>
    </location>
</feature>
<feature type="domain" description="GST N-terminal" evidence="6">
    <location>
        <begin position="3"/>
        <end position="85"/>
    </location>
</feature>
<dbReference type="AlphaFoldDB" id="A0A4Y7QJ40"/>
<dbReference type="SUPFAM" id="SSF52833">
    <property type="entry name" value="Thioredoxin-like"/>
    <property type="match status" value="1"/>
</dbReference>
<gene>
    <name evidence="8" type="ORF">BD410DRAFT_782932</name>
</gene>
<feature type="compositionally biased region" description="Basic and acidic residues" evidence="4">
    <location>
        <begin position="239"/>
        <end position="248"/>
    </location>
</feature>
<evidence type="ECO:0000256" key="1">
    <source>
        <dbReference type="ARBA" id="ARBA00022768"/>
    </source>
</evidence>
<dbReference type="FunFam" id="1.20.1050.10:FF:000006">
    <property type="entry name" value="Elongation factor 1 gamma"/>
    <property type="match status" value="1"/>
</dbReference>
<dbReference type="InterPro" id="IPR004045">
    <property type="entry name" value="Glutathione_S-Trfase_N"/>
</dbReference>
<dbReference type="InterPro" id="IPR050802">
    <property type="entry name" value="EF-GSTs"/>
</dbReference>
<dbReference type="InterPro" id="IPR004046">
    <property type="entry name" value="GST_C"/>
</dbReference>
<dbReference type="GO" id="GO:0005634">
    <property type="term" value="C:nucleus"/>
    <property type="evidence" value="ECO:0007669"/>
    <property type="project" value="TreeGrafter"/>
</dbReference>
<dbReference type="PROSITE" id="PS50405">
    <property type="entry name" value="GST_CTER"/>
    <property type="match status" value="1"/>
</dbReference>
<dbReference type="GO" id="GO:0003746">
    <property type="term" value="F:translation elongation factor activity"/>
    <property type="evidence" value="ECO:0007669"/>
    <property type="project" value="UniProtKB-UniRule"/>
</dbReference>
<dbReference type="Proteomes" id="UP000294933">
    <property type="component" value="Unassembled WGS sequence"/>
</dbReference>
<dbReference type="InterPro" id="IPR040079">
    <property type="entry name" value="Glutathione_S-Trfase"/>
</dbReference>
<evidence type="ECO:0000313" key="8">
    <source>
        <dbReference type="EMBL" id="TDL26849.1"/>
    </source>
</evidence>
<dbReference type="Gene3D" id="3.40.30.10">
    <property type="entry name" value="Glutaredoxin"/>
    <property type="match status" value="1"/>
</dbReference>
<dbReference type="InterPro" id="IPR036249">
    <property type="entry name" value="Thioredoxin-like_sf"/>
</dbReference>
<dbReference type="SUPFAM" id="SSF47616">
    <property type="entry name" value="GST C-terminal domain-like"/>
    <property type="match status" value="1"/>
</dbReference>
<dbReference type="GO" id="GO:0005737">
    <property type="term" value="C:cytoplasm"/>
    <property type="evidence" value="ECO:0007669"/>
    <property type="project" value="TreeGrafter"/>
</dbReference>
<keyword evidence="1 3" id="KW-0251">Elongation factor</keyword>
<feature type="domain" description="GST C-terminal" evidence="7">
    <location>
        <begin position="90"/>
        <end position="223"/>
    </location>
</feature>
<dbReference type="STRING" id="50990.A0A4Y7QJ40"/>
<dbReference type="Gene3D" id="1.20.1050.10">
    <property type="match status" value="1"/>
</dbReference>
<dbReference type="InterPro" id="IPR010987">
    <property type="entry name" value="Glutathione-S-Trfase_C-like"/>
</dbReference>
<name>A0A4Y7QJ40_9AGAM</name>
<dbReference type="Pfam" id="PF00647">
    <property type="entry name" value="EF1G"/>
    <property type="match status" value="1"/>
</dbReference>
<feature type="region of interest" description="Disordered" evidence="4">
    <location>
        <begin position="218"/>
        <end position="273"/>
    </location>
</feature>
<keyword evidence="2 3" id="KW-0648">Protein biosynthesis</keyword>
<organism evidence="8 9">
    <name type="scientific">Rickenella mellea</name>
    <dbReference type="NCBI Taxonomy" id="50990"/>
    <lineage>
        <taxon>Eukaryota</taxon>
        <taxon>Fungi</taxon>
        <taxon>Dikarya</taxon>
        <taxon>Basidiomycota</taxon>
        <taxon>Agaricomycotina</taxon>
        <taxon>Agaricomycetes</taxon>
        <taxon>Hymenochaetales</taxon>
        <taxon>Rickenellaceae</taxon>
        <taxon>Rickenella</taxon>
    </lineage>
</organism>
<dbReference type="PANTHER" id="PTHR43986:SF1">
    <property type="entry name" value="ELONGATION FACTOR 1-GAMMA"/>
    <property type="match status" value="1"/>
</dbReference>
<feature type="domain" description="EF-1-gamma C-terminal" evidence="5">
    <location>
        <begin position="265"/>
        <end position="424"/>
    </location>
</feature>
<dbReference type="Gene3D" id="3.30.70.1010">
    <property type="entry name" value="Translation elongation factor EF1B, gamma chain, conserved domain"/>
    <property type="match status" value="1"/>
</dbReference>
<dbReference type="CDD" id="cd03044">
    <property type="entry name" value="GST_N_EF1Bgamma"/>
    <property type="match status" value="1"/>
</dbReference>
<dbReference type="InterPro" id="IPR036433">
    <property type="entry name" value="EF1B_G_C_sf"/>
</dbReference>
<dbReference type="Pfam" id="PF00043">
    <property type="entry name" value="GST_C"/>
    <property type="match status" value="1"/>
</dbReference>
<dbReference type="FunFam" id="3.30.70.1010:FF:000001">
    <property type="entry name" value="Elongation factor 1-gamma 1"/>
    <property type="match status" value="1"/>
</dbReference>
<dbReference type="InterPro" id="IPR001662">
    <property type="entry name" value="EF1B_G_C"/>
</dbReference>
<evidence type="ECO:0000256" key="2">
    <source>
        <dbReference type="ARBA" id="ARBA00022917"/>
    </source>
</evidence>
<evidence type="ECO:0000259" key="7">
    <source>
        <dbReference type="PROSITE" id="PS50405"/>
    </source>
</evidence>
<dbReference type="InterPro" id="IPR036282">
    <property type="entry name" value="Glutathione-S-Trfase_C_sf"/>
</dbReference>
<dbReference type="PROSITE" id="PS50040">
    <property type="entry name" value="EF1G_C"/>
    <property type="match status" value="1"/>
</dbReference>
<dbReference type="SFLD" id="SFLDS00019">
    <property type="entry name" value="Glutathione_Transferase_(cytos"/>
    <property type="match status" value="1"/>
</dbReference>
<protein>
    <submittedName>
        <fullName evidence="8">Elongation factor 1-gamma</fullName>
    </submittedName>
</protein>
<evidence type="ECO:0000313" key="9">
    <source>
        <dbReference type="Proteomes" id="UP000294933"/>
    </source>
</evidence>
<dbReference type="VEuPathDB" id="FungiDB:BD410DRAFT_782932"/>
<proteinExistence type="predicted"/>
<reference evidence="8 9" key="1">
    <citation type="submission" date="2018-06" db="EMBL/GenBank/DDBJ databases">
        <title>A transcriptomic atlas of mushroom development highlights an independent origin of complex multicellularity.</title>
        <authorList>
            <consortium name="DOE Joint Genome Institute"/>
            <person name="Krizsan K."/>
            <person name="Almasi E."/>
            <person name="Merenyi Z."/>
            <person name="Sahu N."/>
            <person name="Viragh M."/>
            <person name="Koszo T."/>
            <person name="Mondo S."/>
            <person name="Kiss B."/>
            <person name="Balint B."/>
            <person name="Kues U."/>
            <person name="Barry K."/>
            <person name="Hegedus J.C."/>
            <person name="Henrissat B."/>
            <person name="Johnson J."/>
            <person name="Lipzen A."/>
            <person name="Ohm R."/>
            <person name="Nagy I."/>
            <person name="Pangilinan J."/>
            <person name="Yan J."/>
            <person name="Xiong Y."/>
            <person name="Grigoriev I.V."/>
            <person name="Hibbett D.S."/>
            <person name="Nagy L.G."/>
        </authorList>
    </citation>
    <scope>NUCLEOTIDE SEQUENCE [LARGE SCALE GENOMIC DNA]</scope>
    <source>
        <strain evidence="8 9">SZMC22713</strain>
    </source>
</reference>
<dbReference type="CDD" id="cd03181">
    <property type="entry name" value="GST_C_EF1Bgamma_like"/>
    <property type="match status" value="1"/>
</dbReference>
<evidence type="ECO:0000259" key="5">
    <source>
        <dbReference type="PROSITE" id="PS50040"/>
    </source>
</evidence>
<evidence type="ECO:0000259" key="6">
    <source>
        <dbReference type="PROSITE" id="PS50404"/>
    </source>
</evidence>
<sequence>MASIGTLWITPGQVGGTRIPAVAALGGITVDPPEKYIHFEDNEKPEFTNKFPHGKIPAFEGKDGFCLFETAAIARYFASLSPNSNLLGTCAKEAALVDQWVSFGDHEIGVYNDYVGQILDGDLTPYTKPIHNTLVERQIRSFGTLEKHLSTRTFLVDERITLADVSIASVIHKALKVTLDAPLRARYPNIVRHFETVANQPKLKDIFGRTEYIEKARQYVPPPKEKKEVPKPAAAAAPKAEKKPKAKEQDDDDDDVDLVPQEPKAKNPLDSLPKSEFNLEDWERAYSNMDTRGPGGSLEWFYQKFDKEGFSVWRVDFKYNQELTQVFMSSNQIGGFFNRLEASRKYLFGSMGVLGTANNSIISGVLILRGLDVKPVVDVAPDWESYEFKHLDLANADDKKFFEAALAWDLEIGDKKWADGKNFK</sequence>
<accession>A0A4Y7QJ40</accession>
<dbReference type="OrthoDB" id="249703at2759"/>
<dbReference type="PROSITE" id="PS50404">
    <property type="entry name" value="GST_NTER"/>
    <property type="match status" value="1"/>
</dbReference>
<evidence type="ECO:0000256" key="3">
    <source>
        <dbReference type="PROSITE-ProRule" id="PRU00519"/>
    </source>
</evidence>
<dbReference type="EMBL" id="ML170160">
    <property type="protein sequence ID" value="TDL26849.1"/>
    <property type="molecule type" value="Genomic_DNA"/>
</dbReference>